<dbReference type="Pfam" id="PF13396">
    <property type="entry name" value="PLDc_N"/>
    <property type="match status" value="1"/>
</dbReference>
<keyword evidence="2" id="KW-1003">Cell membrane</keyword>
<evidence type="ECO:0000313" key="9">
    <source>
        <dbReference type="Proteomes" id="UP001304683"/>
    </source>
</evidence>
<gene>
    <name evidence="8" type="ORF">Q5761_09500</name>
</gene>
<protein>
    <submittedName>
        <fullName evidence="8">PLDc N-terminal domain-containing protein</fullName>
    </submittedName>
</protein>
<reference evidence="8 9" key="1">
    <citation type="submission" date="2023-08" db="EMBL/GenBank/DDBJ databases">
        <title>Genome sequence of Thermaerobacter compostii strain Ins1, a spore-forming filamentous bacterium isolated from a deep geothermal reservoir.</title>
        <authorList>
            <person name="Bregnard D."/>
            <person name="Gonzalez D."/>
            <person name="Junier P."/>
        </authorList>
    </citation>
    <scope>NUCLEOTIDE SEQUENCE [LARGE SCALE GENOMIC DNA]</scope>
    <source>
        <strain evidence="8 9">Ins1</strain>
    </source>
</reference>
<evidence type="ECO:0000256" key="3">
    <source>
        <dbReference type="ARBA" id="ARBA00022692"/>
    </source>
</evidence>
<dbReference type="InterPro" id="IPR027379">
    <property type="entry name" value="CLS_N"/>
</dbReference>
<keyword evidence="9" id="KW-1185">Reference proteome</keyword>
<evidence type="ECO:0000256" key="4">
    <source>
        <dbReference type="ARBA" id="ARBA00022989"/>
    </source>
</evidence>
<dbReference type="EMBL" id="CP132508">
    <property type="protein sequence ID" value="WPD18588.1"/>
    <property type="molecule type" value="Genomic_DNA"/>
</dbReference>
<evidence type="ECO:0000256" key="2">
    <source>
        <dbReference type="ARBA" id="ARBA00022475"/>
    </source>
</evidence>
<keyword evidence="4 6" id="KW-1133">Transmembrane helix</keyword>
<evidence type="ECO:0000256" key="5">
    <source>
        <dbReference type="ARBA" id="ARBA00023136"/>
    </source>
</evidence>
<keyword evidence="5 6" id="KW-0472">Membrane</keyword>
<dbReference type="RefSeq" id="WP_318750410.1">
    <property type="nucleotide sequence ID" value="NZ_CP132508.1"/>
</dbReference>
<feature type="domain" description="Cardiolipin synthase N-terminal" evidence="7">
    <location>
        <begin position="37"/>
        <end position="77"/>
    </location>
</feature>
<proteinExistence type="predicted"/>
<feature type="transmembrane region" description="Helical" evidence="6">
    <location>
        <begin position="20"/>
        <end position="42"/>
    </location>
</feature>
<organism evidence="8 9">
    <name type="scientific">Thermaerobacter composti</name>
    <dbReference type="NCBI Taxonomy" id="554949"/>
    <lineage>
        <taxon>Bacteria</taxon>
        <taxon>Bacillati</taxon>
        <taxon>Bacillota</taxon>
        <taxon>Clostridia</taxon>
        <taxon>Eubacteriales</taxon>
        <taxon>Clostridiales Family XVII. Incertae Sedis</taxon>
        <taxon>Thermaerobacter</taxon>
    </lineage>
</organism>
<sequence>MLPPAATLPPAGRSLAGDLAGAAGYLGMMLLPPLADLALVVWTVRDTGRRRLRLLARVAWVAVAVVLPLLGGSAYWVSVRRSRGRGRAVGV</sequence>
<evidence type="ECO:0000256" key="6">
    <source>
        <dbReference type="SAM" id="Phobius"/>
    </source>
</evidence>
<evidence type="ECO:0000313" key="8">
    <source>
        <dbReference type="EMBL" id="WPD18588.1"/>
    </source>
</evidence>
<keyword evidence="3 6" id="KW-0812">Transmembrane</keyword>
<evidence type="ECO:0000259" key="7">
    <source>
        <dbReference type="Pfam" id="PF13396"/>
    </source>
</evidence>
<comment type="subcellular location">
    <subcellularLocation>
        <location evidence="1">Cell membrane</location>
        <topology evidence="1">Multi-pass membrane protein</topology>
    </subcellularLocation>
</comment>
<name>A0ABZ0QQD9_9FIRM</name>
<dbReference type="Proteomes" id="UP001304683">
    <property type="component" value="Chromosome"/>
</dbReference>
<accession>A0ABZ0QQD9</accession>
<feature type="transmembrane region" description="Helical" evidence="6">
    <location>
        <begin position="54"/>
        <end position="77"/>
    </location>
</feature>
<evidence type="ECO:0000256" key="1">
    <source>
        <dbReference type="ARBA" id="ARBA00004651"/>
    </source>
</evidence>